<evidence type="ECO:0000256" key="1">
    <source>
        <dbReference type="SAM" id="MobiDB-lite"/>
    </source>
</evidence>
<reference evidence="2 3" key="1">
    <citation type="journal article" date="2018" name="BMC Genomics">
        <title>The genome of Naegleria lovaniensis, the basis for a comparative approach to unravel pathogenicity factors of the human pathogenic amoeba N. fowleri.</title>
        <authorList>
            <person name="Liechti N."/>
            <person name="Schurch N."/>
            <person name="Bruggmann R."/>
            <person name="Wittwer M."/>
        </authorList>
    </citation>
    <scope>NUCLEOTIDE SEQUENCE [LARGE SCALE GENOMIC DNA]</scope>
    <source>
        <strain evidence="2 3">ATCC 30569</strain>
    </source>
</reference>
<organism evidence="2 3">
    <name type="scientific">Naegleria lovaniensis</name>
    <name type="common">Amoeba</name>
    <dbReference type="NCBI Taxonomy" id="51637"/>
    <lineage>
        <taxon>Eukaryota</taxon>
        <taxon>Discoba</taxon>
        <taxon>Heterolobosea</taxon>
        <taxon>Tetramitia</taxon>
        <taxon>Eutetramitia</taxon>
        <taxon>Vahlkampfiidae</taxon>
        <taxon>Naegleria</taxon>
    </lineage>
</organism>
<sequence length="116" mass="13187">MYGGRKAISALNFTDHHAVDDRYEGTLTPTLLNGSGLNQQKRHNRDNFSNKGRTRFSSLHAERSPKYSKASIMEQDHEMFSNAKKWKSSVLLMEVKLKELVEKALESPAKYKNSAS</sequence>
<gene>
    <name evidence="2" type="ORF">C9374_013493</name>
</gene>
<protein>
    <submittedName>
        <fullName evidence="2">Uncharacterized protein</fullName>
    </submittedName>
</protein>
<dbReference type="Proteomes" id="UP000816034">
    <property type="component" value="Unassembled WGS sequence"/>
</dbReference>
<evidence type="ECO:0000313" key="2">
    <source>
        <dbReference type="EMBL" id="KAG2392008.1"/>
    </source>
</evidence>
<dbReference type="GeneID" id="68105946"/>
<feature type="compositionally biased region" description="Polar residues" evidence="1">
    <location>
        <begin position="47"/>
        <end position="57"/>
    </location>
</feature>
<proteinExistence type="predicted"/>
<dbReference type="AlphaFoldDB" id="A0AA88GZF3"/>
<keyword evidence="3" id="KW-1185">Reference proteome</keyword>
<accession>A0AA88GZF3</accession>
<comment type="caution">
    <text evidence="2">The sequence shown here is derived from an EMBL/GenBank/DDBJ whole genome shotgun (WGS) entry which is preliminary data.</text>
</comment>
<evidence type="ECO:0000313" key="3">
    <source>
        <dbReference type="Proteomes" id="UP000816034"/>
    </source>
</evidence>
<name>A0AA88GZF3_NAELO</name>
<dbReference type="EMBL" id="PYSW02000006">
    <property type="protein sequence ID" value="KAG2392008.1"/>
    <property type="molecule type" value="Genomic_DNA"/>
</dbReference>
<feature type="compositionally biased region" description="Polar residues" evidence="1">
    <location>
        <begin position="30"/>
        <end position="39"/>
    </location>
</feature>
<feature type="region of interest" description="Disordered" evidence="1">
    <location>
        <begin position="30"/>
        <end position="68"/>
    </location>
</feature>
<dbReference type="RefSeq" id="XP_044553902.1">
    <property type="nucleotide sequence ID" value="XM_044689375.1"/>
</dbReference>